<gene>
    <name evidence="2" type="ORF">PIB30_014349</name>
</gene>
<proteinExistence type="predicted"/>
<evidence type="ECO:0000256" key="1">
    <source>
        <dbReference type="SAM" id="MobiDB-lite"/>
    </source>
</evidence>
<protein>
    <submittedName>
        <fullName evidence="2">Uncharacterized protein</fullName>
    </submittedName>
</protein>
<organism evidence="2 3">
    <name type="scientific">Stylosanthes scabra</name>
    <dbReference type="NCBI Taxonomy" id="79078"/>
    <lineage>
        <taxon>Eukaryota</taxon>
        <taxon>Viridiplantae</taxon>
        <taxon>Streptophyta</taxon>
        <taxon>Embryophyta</taxon>
        <taxon>Tracheophyta</taxon>
        <taxon>Spermatophyta</taxon>
        <taxon>Magnoliopsida</taxon>
        <taxon>eudicotyledons</taxon>
        <taxon>Gunneridae</taxon>
        <taxon>Pentapetalae</taxon>
        <taxon>rosids</taxon>
        <taxon>fabids</taxon>
        <taxon>Fabales</taxon>
        <taxon>Fabaceae</taxon>
        <taxon>Papilionoideae</taxon>
        <taxon>50 kb inversion clade</taxon>
        <taxon>dalbergioids sensu lato</taxon>
        <taxon>Dalbergieae</taxon>
        <taxon>Pterocarpus clade</taxon>
        <taxon>Stylosanthes</taxon>
    </lineage>
</organism>
<reference evidence="2 3" key="1">
    <citation type="journal article" date="2023" name="Plants (Basel)">
        <title>Bridging the Gap: Combining Genomics and Transcriptomics Approaches to Understand Stylosanthes scabra, an Orphan Legume from the Brazilian Caatinga.</title>
        <authorList>
            <person name="Ferreira-Neto J.R.C."/>
            <person name="da Silva M.D."/>
            <person name="Binneck E."/>
            <person name="de Melo N.F."/>
            <person name="da Silva R.H."/>
            <person name="de Melo A.L.T.M."/>
            <person name="Pandolfi V."/>
            <person name="Bustamante F.O."/>
            <person name="Brasileiro-Vidal A.C."/>
            <person name="Benko-Iseppon A.M."/>
        </authorList>
    </citation>
    <scope>NUCLEOTIDE SEQUENCE [LARGE SCALE GENOMIC DNA]</scope>
    <source>
        <tissue evidence="2">Leaves</tissue>
    </source>
</reference>
<name>A0ABU6S814_9FABA</name>
<evidence type="ECO:0000313" key="2">
    <source>
        <dbReference type="EMBL" id="MED6131903.1"/>
    </source>
</evidence>
<comment type="caution">
    <text evidence="2">The sequence shown here is derived from an EMBL/GenBank/DDBJ whole genome shotgun (WGS) entry which is preliminary data.</text>
</comment>
<evidence type="ECO:0000313" key="3">
    <source>
        <dbReference type="Proteomes" id="UP001341840"/>
    </source>
</evidence>
<dbReference type="Proteomes" id="UP001341840">
    <property type="component" value="Unassembled WGS sequence"/>
</dbReference>
<keyword evidence="3" id="KW-1185">Reference proteome</keyword>
<feature type="region of interest" description="Disordered" evidence="1">
    <location>
        <begin position="267"/>
        <end position="293"/>
    </location>
</feature>
<dbReference type="EMBL" id="JASCZI010060453">
    <property type="protein sequence ID" value="MED6131903.1"/>
    <property type="molecule type" value="Genomic_DNA"/>
</dbReference>
<accession>A0ABU6S814</accession>
<sequence length="472" mass="52581">MAEVRGDGPGGVVRENLASYVAVERRRETIGLSFLGGGKDMRAQLGASPSSTLVMAGREYLELPQDPEVFLFLFTVFSSNAEGKSKKGYMSVQPGKKRRIFCLYEESFHDFKGRYFKVFPVGDHPPFWMTLEHDARRFSSYWSKDAGLNYTPVLYRTLNDEQRDTTDVLLWLFSKRPLKPKAVLGNPEHAREAIVKMAGRNKTLAQLRRVMQANPQGLIVLSHSGGHTSLSAPEGGSSMNVEEGIGDRVEVSSPIREEGPEVVVKVPPVSTTKKRGNDEGTSAQKRPRLSEGSQRDFCPVDRFFDAAGFIESNLLTPGAREILQDHDPLESLRWAQWIDNLRLLNQQKAEVEKGKLEVDSAKLKVEKDLEAALVKDLDGLAVLGSARFSVPASRRLAAVRSCIEIEINLLLILLLVLALSVGRMVSVGNSFFILVHHRWLLLGSPHRWRQCTECTFRGFETFVVTGGAKEEG</sequence>